<dbReference type="InterPro" id="IPR036097">
    <property type="entry name" value="HisK_dim/P_sf"/>
</dbReference>
<dbReference type="EMBL" id="FOMW01000001">
    <property type="protein sequence ID" value="SFD57559.1"/>
    <property type="molecule type" value="Genomic_DNA"/>
</dbReference>
<dbReference type="CDD" id="cd00075">
    <property type="entry name" value="HATPase"/>
    <property type="match status" value="1"/>
</dbReference>
<dbReference type="SMART" id="SM00387">
    <property type="entry name" value="HATPase_c"/>
    <property type="match status" value="1"/>
</dbReference>
<gene>
    <name evidence="14" type="ORF">SAMN04488523_101378</name>
</gene>
<evidence type="ECO:0000256" key="2">
    <source>
        <dbReference type="ARBA" id="ARBA00004370"/>
    </source>
</evidence>
<sequence length="458" mass="48882">MRARLRGLWRSMPLRLAMLLVLLFTAVSLLSLAASYAVTQSSFEAAIRADLTQDMAGFRAAPNAQAVALLVEAESRETDPNRLILSYVAPNGRIYGNGAIARDDEGWHIVSLDAVRAEYSGAYLSLTDTLYGGLLTIARSRAEITALGDVFLNILLVSLLPTVLVALGGGLILARRSKRHVEVVGRALDAMTTGDLGARVQIGPRWSDDLRQIGGKLNQMAGAQERSVAALRQVSSDIAHDLKTPIQRVAVHLDDLAQQVDEASDAGQLVTKAQAELDGIASVFQSLLQLAQVEAGSPKARFVPVDLDALCRTMVEVFEPSAAEGGHTLVYDARDARMTVLGDGALLGQLLSNLIENALRHTPAGSTVRVALEQIDGSPRLSVTDNGVGIPSHERAAVLQRLYRLDRSRHTAGNGLGLSLVEAVAKLHSAGLTLEDAGPGLRVVVEFDREQAPLARPS</sequence>
<dbReference type="SUPFAM" id="SSF47384">
    <property type="entry name" value="Homodimeric domain of signal transducing histidine kinase"/>
    <property type="match status" value="1"/>
</dbReference>
<dbReference type="PROSITE" id="PS50109">
    <property type="entry name" value="HIS_KIN"/>
    <property type="match status" value="1"/>
</dbReference>
<keyword evidence="6 11" id="KW-0812">Transmembrane</keyword>
<reference evidence="15" key="1">
    <citation type="submission" date="2016-10" db="EMBL/GenBank/DDBJ databases">
        <authorList>
            <person name="Varghese N."/>
            <person name="Submissions S."/>
        </authorList>
    </citation>
    <scope>NUCLEOTIDE SEQUENCE [LARGE SCALE GENOMIC DNA]</scope>
    <source>
        <strain evidence="15">DSM 11443</strain>
    </source>
</reference>
<dbReference type="PANTHER" id="PTHR45436">
    <property type="entry name" value="SENSOR HISTIDINE KINASE YKOH"/>
    <property type="match status" value="1"/>
</dbReference>
<comment type="subcellular location">
    <subcellularLocation>
        <location evidence="2">Membrane</location>
    </subcellularLocation>
</comment>
<dbReference type="InterPro" id="IPR050428">
    <property type="entry name" value="TCS_sensor_his_kinase"/>
</dbReference>
<dbReference type="Gene3D" id="1.10.287.130">
    <property type="match status" value="1"/>
</dbReference>
<dbReference type="SMART" id="SM00388">
    <property type="entry name" value="HisKA"/>
    <property type="match status" value="1"/>
</dbReference>
<dbReference type="SUPFAM" id="SSF55874">
    <property type="entry name" value="ATPase domain of HSP90 chaperone/DNA topoisomerase II/histidine kinase"/>
    <property type="match status" value="1"/>
</dbReference>
<keyword evidence="9" id="KW-0902">Two-component regulatory system</keyword>
<dbReference type="InterPro" id="IPR003594">
    <property type="entry name" value="HATPase_dom"/>
</dbReference>
<evidence type="ECO:0000256" key="7">
    <source>
        <dbReference type="ARBA" id="ARBA00022777"/>
    </source>
</evidence>
<dbReference type="InterPro" id="IPR003660">
    <property type="entry name" value="HAMP_dom"/>
</dbReference>
<name>A0A1I1TGB2_9RHOB</name>
<dbReference type="PRINTS" id="PR00344">
    <property type="entry name" value="BCTRLSENSOR"/>
</dbReference>
<evidence type="ECO:0000256" key="11">
    <source>
        <dbReference type="SAM" id="Phobius"/>
    </source>
</evidence>
<evidence type="ECO:0000256" key="5">
    <source>
        <dbReference type="ARBA" id="ARBA00022679"/>
    </source>
</evidence>
<feature type="domain" description="HAMP" evidence="13">
    <location>
        <begin position="175"/>
        <end position="229"/>
    </location>
</feature>
<evidence type="ECO:0000256" key="8">
    <source>
        <dbReference type="ARBA" id="ARBA00022989"/>
    </source>
</evidence>
<keyword evidence="15" id="KW-1185">Reference proteome</keyword>
<comment type="catalytic activity">
    <reaction evidence="1">
        <text>ATP + protein L-histidine = ADP + protein N-phospho-L-histidine.</text>
        <dbReference type="EC" id="2.7.13.3"/>
    </reaction>
</comment>
<dbReference type="Proteomes" id="UP000198977">
    <property type="component" value="Unassembled WGS sequence"/>
</dbReference>
<dbReference type="InterPro" id="IPR003661">
    <property type="entry name" value="HisK_dim/P_dom"/>
</dbReference>
<evidence type="ECO:0000256" key="10">
    <source>
        <dbReference type="ARBA" id="ARBA00023136"/>
    </source>
</evidence>
<dbReference type="STRING" id="74348.SAMN04488523_101378"/>
<dbReference type="Gene3D" id="3.30.565.10">
    <property type="entry name" value="Histidine kinase-like ATPase, C-terminal domain"/>
    <property type="match status" value="1"/>
</dbReference>
<proteinExistence type="predicted"/>
<keyword evidence="7 14" id="KW-0418">Kinase</keyword>
<feature type="transmembrane region" description="Helical" evidence="11">
    <location>
        <begin position="150"/>
        <end position="174"/>
    </location>
</feature>
<evidence type="ECO:0000259" key="13">
    <source>
        <dbReference type="PROSITE" id="PS50885"/>
    </source>
</evidence>
<dbReference type="InterPro" id="IPR005467">
    <property type="entry name" value="His_kinase_dom"/>
</dbReference>
<dbReference type="CDD" id="cd00082">
    <property type="entry name" value="HisKA"/>
    <property type="match status" value="1"/>
</dbReference>
<accession>A0A1I1TGB2</accession>
<evidence type="ECO:0000313" key="15">
    <source>
        <dbReference type="Proteomes" id="UP000198977"/>
    </source>
</evidence>
<keyword evidence="10 11" id="KW-0472">Membrane</keyword>
<dbReference type="RefSeq" id="WP_093922107.1">
    <property type="nucleotide sequence ID" value="NZ_FOMW01000001.1"/>
</dbReference>
<dbReference type="OrthoDB" id="9815202at2"/>
<organism evidence="14 15">
    <name type="scientific">Sulfitobacter brevis</name>
    <dbReference type="NCBI Taxonomy" id="74348"/>
    <lineage>
        <taxon>Bacteria</taxon>
        <taxon>Pseudomonadati</taxon>
        <taxon>Pseudomonadota</taxon>
        <taxon>Alphaproteobacteria</taxon>
        <taxon>Rhodobacterales</taxon>
        <taxon>Roseobacteraceae</taxon>
        <taxon>Sulfitobacter</taxon>
    </lineage>
</organism>
<evidence type="ECO:0000256" key="1">
    <source>
        <dbReference type="ARBA" id="ARBA00000085"/>
    </source>
</evidence>
<protein>
    <recommendedName>
        <fullName evidence="3">histidine kinase</fullName>
        <ecNumber evidence="3">2.7.13.3</ecNumber>
    </recommendedName>
</protein>
<feature type="domain" description="Histidine kinase" evidence="12">
    <location>
        <begin position="237"/>
        <end position="451"/>
    </location>
</feature>
<dbReference type="EC" id="2.7.13.3" evidence="3"/>
<dbReference type="PROSITE" id="PS50885">
    <property type="entry name" value="HAMP"/>
    <property type="match status" value="1"/>
</dbReference>
<dbReference type="PANTHER" id="PTHR45436:SF8">
    <property type="entry name" value="HISTIDINE KINASE"/>
    <property type="match status" value="1"/>
</dbReference>
<dbReference type="InterPro" id="IPR004358">
    <property type="entry name" value="Sig_transdc_His_kin-like_C"/>
</dbReference>
<evidence type="ECO:0000313" key="14">
    <source>
        <dbReference type="EMBL" id="SFD57559.1"/>
    </source>
</evidence>
<dbReference type="GO" id="GO:0005886">
    <property type="term" value="C:plasma membrane"/>
    <property type="evidence" value="ECO:0007669"/>
    <property type="project" value="TreeGrafter"/>
</dbReference>
<evidence type="ECO:0000256" key="6">
    <source>
        <dbReference type="ARBA" id="ARBA00022692"/>
    </source>
</evidence>
<evidence type="ECO:0000256" key="9">
    <source>
        <dbReference type="ARBA" id="ARBA00023012"/>
    </source>
</evidence>
<evidence type="ECO:0000259" key="12">
    <source>
        <dbReference type="PROSITE" id="PS50109"/>
    </source>
</evidence>
<keyword evidence="8 11" id="KW-1133">Transmembrane helix</keyword>
<keyword evidence="4" id="KW-0597">Phosphoprotein</keyword>
<dbReference type="InterPro" id="IPR036890">
    <property type="entry name" value="HATPase_C_sf"/>
</dbReference>
<dbReference type="AlphaFoldDB" id="A0A1I1TGB2"/>
<dbReference type="GO" id="GO:0000155">
    <property type="term" value="F:phosphorelay sensor kinase activity"/>
    <property type="evidence" value="ECO:0007669"/>
    <property type="project" value="InterPro"/>
</dbReference>
<evidence type="ECO:0000256" key="4">
    <source>
        <dbReference type="ARBA" id="ARBA00022553"/>
    </source>
</evidence>
<evidence type="ECO:0000256" key="3">
    <source>
        <dbReference type="ARBA" id="ARBA00012438"/>
    </source>
</evidence>
<keyword evidence="5" id="KW-0808">Transferase</keyword>
<dbReference type="Pfam" id="PF02518">
    <property type="entry name" value="HATPase_c"/>
    <property type="match status" value="1"/>
</dbReference>